<evidence type="ECO:0000313" key="2">
    <source>
        <dbReference type="EMBL" id="TCO44908.1"/>
    </source>
</evidence>
<name>A0A4R2ILU4_9ACTN</name>
<keyword evidence="3" id="KW-1185">Reference proteome</keyword>
<protein>
    <recommendedName>
        <fullName evidence="1">Golvesin/Xly CBD-like domain-containing protein</fullName>
    </recommendedName>
</protein>
<accession>A0A4R2ILU4</accession>
<sequence>MSIGTFAFKAGTTGYVELSDNADGYVIADAVRFRRQP</sequence>
<dbReference type="AlphaFoldDB" id="A0A4R2ILU4"/>
<feature type="domain" description="Golvesin/Xly CBD-like" evidence="1">
    <location>
        <begin position="2"/>
        <end position="35"/>
    </location>
</feature>
<dbReference type="Pfam" id="PF25275">
    <property type="entry name" value="Golvesin_C"/>
    <property type="match status" value="1"/>
</dbReference>
<dbReference type="Proteomes" id="UP000295573">
    <property type="component" value="Unassembled WGS sequence"/>
</dbReference>
<gene>
    <name evidence="2" type="ORF">EV646_10980</name>
</gene>
<organism evidence="2 3">
    <name type="scientific">Kribbella antiqua</name>
    <dbReference type="NCBI Taxonomy" id="2512217"/>
    <lineage>
        <taxon>Bacteria</taxon>
        <taxon>Bacillati</taxon>
        <taxon>Actinomycetota</taxon>
        <taxon>Actinomycetes</taxon>
        <taxon>Propionibacteriales</taxon>
        <taxon>Kribbellaceae</taxon>
        <taxon>Kribbella</taxon>
    </lineage>
</organism>
<evidence type="ECO:0000313" key="3">
    <source>
        <dbReference type="Proteomes" id="UP000295573"/>
    </source>
</evidence>
<reference evidence="2 3" key="1">
    <citation type="journal article" date="2015" name="Stand. Genomic Sci.">
        <title>Genomic Encyclopedia of Bacterial and Archaeal Type Strains, Phase III: the genomes of soil and plant-associated and newly described type strains.</title>
        <authorList>
            <person name="Whitman W.B."/>
            <person name="Woyke T."/>
            <person name="Klenk H.P."/>
            <person name="Zhou Y."/>
            <person name="Lilburn T.G."/>
            <person name="Beck B.J."/>
            <person name="De Vos P."/>
            <person name="Vandamme P."/>
            <person name="Eisen J.A."/>
            <person name="Garrity G."/>
            <person name="Hugenholtz P."/>
            <person name="Kyrpides N.C."/>
        </authorList>
    </citation>
    <scope>NUCLEOTIDE SEQUENCE [LARGE SCALE GENOMIC DNA]</scope>
    <source>
        <strain evidence="2 3">VKM Ac-2541</strain>
    </source>
</reference>
<proteinExistence type="predicted"/>
<dbReference type="EMBL" id="SLWR01000009">
    <property type="protein sequence ID" value="TCO44908.1"/>
    <property type="molecule type" value="Genomic_DNA"/>
</dbReference>
<dbReference type="InterPro" id="IPR033803">
    <property type="entry name" value="CBD-like_Golvesin-Xly"/>
</dbReference>
<comment type="caution">
    <text evidence="2">The sequence shown here is derived from an EMBL/GenBank/DDBJ whole genome shotgun (WGS) entry which is preliminary data.</text>
</comment>
<evidence type="ECO:0000259" key="1">
    <source>
        <dbReference type="Pfam" id="PF25275"/>
    </source>
</evidence>